<dbReference type="InterPro" id="IPR027417">
    <property type="entry name" value="P-loop_NTPase"/>
</dbReference>
<evidence type="ECO:0000313" key="10">
    <source>
        <dbReference type="EMBL" id="KAK6627782.1"/>
    </source>
</evidence>
<comment type="caution">
    <text evidence="9">Lacks conserved residue(s) required for the propagation of feature annotation.</text>
</comment>
<comment type="cofactor">
    <cofactor evidence="9">
        <name>Mg(2+)</name>
        <dbReference type="ChEBI" id="CHEBI:18420"/>
    </cofactor>
    <text evidence="9">Binds 1 Mg(2+) ion per monomer.</text>
</comment>
<dbReference type="Proteomes" id="UP001359485">
    <property type="component" value="Unassembled WGS sequence"/>
</dbReference>
<feature type="binding site" evidence="9">
    <location>
        <begin position="65"/>
        <end position="67"/>
    </location>
    <ligand>
        <name>a ribonucleoside 5'-phosphate</name>
        <dbReference type="ChEBI" id="CHEBI:58043"/>
    </ligand>
</feature>
<dbReference type="GO" id="GO:0009123">
    <property type="term" value="P:nucleoside monophosphate metabolic process"/>
    <property type="evidence" value="ECO:0007669"/>
    <property type="project" value="UniProtKB-ARBA"/>
</dbReference>
<dbReference type="PROSITE" id="PS00113">
    <property type="entry name" value="ADENYLATE_KINASE"/>
    <property type="match status" value="1"/>
</dbReference>
<comment type="domain">
    <text evidence="9">Consists of three domains, a large central CORE domain and two small peripheral domains, NMPbind and LID, which undergo movements during catalysis. The LID domain closes over the site of phosphoryl transfer upon ATP binding. Assembling and dissambling the active center during each catalytic cycle provides an effective means to prevent ATP hydrolysis.</text>
</comment>
<evidence type="ECO:0000313" key="13">
    <source>
        <dbReference type="Proteomes" id="UP001372834"/>
    </source>
</evidence>
<evidence type="ECO:0000256" key="4">
    <source>
        <dbReference type="ARBA" id="ARBA00022777"/>
    </source>
</evidence>
<dbReference type="Gene3D" id="3.40.50.300">
    <property type="entry name" value="P-loop containing nucleotide triphosphate hydrolases"/>
    <property type="match status" value="1"/>
</dbReference>
<comment type="caution">
    <text evidence="11">The sequence shown here is derived from an EMBL/GenBank/DDBJ whole genome shotgun (WGS) entry which is preliminary data.</text>
</comment>
<comment type="catalytic activity">
    <reaction evidence="9">
        <text>CMP + ATP = CDP + ADP</text>
        <dbReference type="Rhea" id="RHEA:11600"/>
        <dbReference type="ChEBI" id="CHEBI:30616"/>
        <dbReference type="ChEBI" id="CHEBI:58069"/>
        <dbReference type="ChEBI" id="CHEBI:60377"/>
        <dbReference type="ChEBI" id="CHEBI:456216"/>
        <dbReference type="EC" id="2.7.4.14"/>
    </reaction>
</comment>
<keyword evidence="5 9" id="KW-0067">ATP-binding</keyword>
<dbReference type="EMBL" id="JAWJWE010000036">
    <property type="protein sequence ID" value="KAK6628536.1"/>
    <property type="molecule type" value="Genomic_DNA"/>
</dbReference>
<feature type="binding site" evidence="9">
    <location>
        <position position="43"/>
    </location>
    <ligand>
        <name>a ribonucleoside 5'-phosphate</name>
        <dbReference type="ChEBI" id="CHEBI:58043"/>
    </ligand>
</feature>
<sequence length="204" mass="22738">MSGDCKSSVIFVLGPPGSGKGTQCSNIIEKYDFKHLSAGDLLRLEKNTPGSPFGKLIEDHIRGGTIVPARITCSLLERGMHTSRENFFLIDGFPRNKENAEEWDKELSGKVNVLGVLFFDCNEDVCIQRCLSRGAAGSGRSDDNEDSLRKRFITYKSDTMPVINHFKEQQLVYTLDSDKSPTEVFTEVEKVLMKVAPTSVKKQN</sequence>
<dbReference type="EMBL" id="JAWJWF010000045">
    <property type="protein sequence ID" value="KAK6627782.1"/>
    <property type="molecule type" value="Genomic_DNA"/>
</dbReference>
<dbReference type="CDD" id="cd01428">
    <property type="entry name" value="ADK"/>
    <property type="match status" value="1"/>
</dbReference>
<evidence type="ECO:0000256" key="5">
    <source>
        <dbReference type="ARBA" id="ARBA00022840"/>
    </source>
</evidence>
<dbReference type="InterPro" id="IPR033690">
    <property type="entry name" value="Adenylat_kinase_CS"/>
</dbReference>
<comment type="catalytic activity">
    <reaction evidence="8 9">
        <text>UMP + ATP = UDP + ADP</text>
        <dbReference type="Rhea" id="RHEA:24400"/>
        <dbReference type="ChEBI" id="CHEBI:30616"/>
        <dbReference type="ChEBI" id="CHEBI:57865"/>
        <dbReference type="ChEBI" id="CHEBI:58223"/>
        <dbReference type="ChEBI" id="CHEBI:456216"/>
        <dbReference type="EC" id="2.7.4.14"/>
    </reaction>
</comment>
<reference evidence="11 13" key="1">
    <citation type="submission" date="2023-10" db="EMBL/GenBank/DDBJ databases">
        <title>Genomes of two closely related lineages of the louse Polyplax serrata with different host specificities.</title>
        <authorList>
            <person name="Martinu J."/>
            <person name="Tarabai H."/>
            <person name="Stefka J."/>
            <person name="Hypsa V."/>
        </authorList>
    </citation>
    <scope>NUCLEOTIDE SEQUENCE [LARGE SCALE GENOMIC DNA]</scope>
    <source>
        <strain evidence="10">98ZLc_SE</strain>
        <strain evidence="11">HR10_N</strain>
    </source>
</reference>
<dbReference type="GO" id="GO:0006221">
    <property type="term" value="P:pyrimidine nucleotide biosynthetic process"/>
    <property type="evidence" value="ECO:0007669"/>
    <property type="project" value="UniProtKB-UniRule"/>
</dbReference>
<keyword evidence="2 9" id="KW-0808">Transferase</keyword>
<comment type="function">
    <text evidence="9">Catalyzes the phosphorylation of pyrimidine nucleoside monophosphates at the expense of ATP. Plays an important role in de novo pyrimidine nucleotide biosynthesis. Has preference for UMP and CMP as phosphate acceptors.</text>
</comment>
<keyword evidence="1 9" id="KW-0963">Cytoplasm</keyword>
<feature type="binding site" evidence="9">
    <location>
        <begin position="92"/>
        <end position="95"/>
    </location>
    <ligand>
        <name>a ribonucleoside 5'-phosphate</name>
        <dbReference type="ChEBI" id="CHEBI:58043"/>
    </ligand>
</feature>
<keyword evidence="7 9" id="KW-0539">Nucleus</keyword>
<name>A0AAN8S969_POLSC</name>
<evidence type="ECO:0000256" key="1">
    <source>
        <dbReference type="ARBA" id="ARBA00022490"/>
    </source>
</evidence>
<dbReference type="GO" id="GO:0005737">
    <property type="term" value="C:cytoplasm"/>
    <property type="evidence" value="ECO:0007669"/>
    <property type="project" value="UniProtKB-SubCell"/>
</dbReference>
<keyword evidence="4 9" id="KW-0418">Kinase</keyword>
<dbReference type="InterPro" id="IPR000850">
    <property type="entry name" value="Adenylat/UMP-CMP_kin"/>
</dbReference>
<dbReference type="Pfam" id="PF00406">
    <property type="entry name" value="ADK"/>
    <property type="match status" value="1"/>
</dbReference>
<keyword evidence="6 9" id="KW-0665">Pyrimidine biosynthesis</keyword>
<dbReference type="HAMAP" id="MF_00235">
    <property type="entry name" value="Adenylate_kinase_Adk"/>
    <property type="match status" value="1"/>
</dbReference>
<dbReference type="HAMAP" id="MF_03172">
    <property type="entry name" value="Adenylate_kinase_UMP_CMP_kin"/>
    <property type="match status" value="1"/>
</dbReference>
<evidence type="ECO:0000256" key="3">
    <source>
        <dbReference type="ARBA" id="ARBA00022741"/>
    </source>
</evidence>
<comment type="catalytic activity">
    <reaction evidence="9">
        <text>dCMP + ATP = dCDP + ADP</text>
        <dbReference type="Rhea" id="RHEA:25094"/>
        <dbReference type="ChEBI" id="CHEBI:30616"/>
        <dbReference type="ChEBI" id="CHEBI:57566"/>
        <dbReference type="ChEBI" id="CHEBI:58593"/>
        <dbReference type="ChEBI" id="CHEBI:456216"/>
        <dbReference type="EC" id="2.7.4.14"/>
    </reaction>
</comment>
<feature type="binding site" evidence="9">
    <location>
        <position position="140"/>
    </location>
    <ligand>
        <name>a ribonucleoside 5'-phosphate</name>
        <dbReference type="ChEBI" id="CHEBI:58043"/>
    </ligand>
</feature>
<evidence type="ECO:0000313" key="11">
    <source>
        <dbReference type="EMBL" id="KAK6628536.1"/>
    </source>
</evidence>
<feature type="binding site" evidence="9">
    <location>
        <position position="179"/>
    </location>
    <ligand>
        <name>ATP</name>
        <dbReference type="ChEBI" id="CHEBI:30616"/>
    </ligand>
</feature>
<comment type="subcellular location">
    <subcellularLocation>
        <location evidence="9">Cytoplasm</location>
    </subcellularLocation>
    <subcellularLocation>
        <location evidence="9">Nucleus</location>
    </subcellularLocation>
</comment>
<dbReference type="GO" id="GO:0006207">
    <property type="term" value="P:'de novo' pyrimidine nucleobase biosynthetic process"/>
    <property type="evidence" value="ECO:0007669"/>
    <property type="project" value="InterPro"/>
</dbReference>
<evidence type="ECO:0000256" key="9">
    <source>
        <dbReference type="HAMAP-Rule" id="MF_03172"/>
    </source>
</evidence>
<keyword evidence="3 9" id="KW-0547">Nucleotide-binding</keyword>
<feature type="binding site" evidence="9">
    <location>
        <position position="99"/>
    </location>
    <ligand>
        <name>CMP</name>
        <dbReference type="ChEBI" id="CHEBI:60377"/>
    </ligand>
</feature>
<feature type="binding site" evidence="9">
    <location>
        <position position="133"/>
    </location>
    <ligand>
        <name>ATP</name>
        <dbReference type="ChEBI" id="CHEBI:30616"/>
    </ligand>
</feature>
<organism evidence="11 13">
    <name type="scientific">Polyplax serrata</name>
    <name type="common">Common mouse louse</name>
    <dbReference type="NCBI Taxonomy" id="468196"/>
    <lineage>
        <taxon>Eukaryota</taxon>
        <taxon>Metazoa</taxon>
        <taxon>Ecdysozoa</taxon>
        <taxon>Arthropoda</taxon>
        <taxon>Hexapoda</taxon>
        <taxon>Insecta</taxon>
        <taxon>Pterygota</taxon>
        <taxon>Neoptera</taxon>
        <taxon>Paraneoptera</taxon>
        <taxon>Psocodea</taxon>
        <taxon>Troctomorpha</taxon>
        <taxon>Phthiraptera</taxon>
        <taxon>Anoplura</taxon>
        <taxon>Polyplacidae</taxon>
        <taxon>Polyplax</taxon>
    </lineage>
</organism>
<gene>
    <name evidence="11" type="ORF">RUM43_002351</name>
    <name evidence="10" type="ORF">RUM44_010261</name>
</gene>
<dbReference type="Proteomes" id="UP001372834">
    <property type="component" value="Unassembled WGS sequence"/>
</dbReference>
<proteinExistence type="inferred from homology"/>
<dbReference type="SUPFAM" id="SSF52540">
    <property type="entry name" value="P-loop containing nucleoside triphosphate hydrolases"/>
    <property type="match status" value="1"/>
</dbReference>
<keyword evidence="12" id="KW-1185">Reference proteome</keyword>
<feature type="region of interest" description="NMPbind" evidence="9">
    <location>
        <begin position="37"/>
        <end position="67"/>
    </location>
</feature>
<protein>
    <recommendedName>
        <fullName evidence="9">UMP-CMP kinase</fullName>
        <ecNumber evidence="9">2.7.4.14</ecNumber>
    </recommendedName>
    <alternativeName>
        <fullName evidence="9">Deoxycytidylate kinase</fullName>
        <shortName evidence="9">CK</shortName>
        <shortName evidence="9">dCMP kinase</shortName>
    </alternativeName>
    <alternativeName>
        <fullName evidence="9">Uridine monophosphate/cytidine monophosphate kinase</fullName>
        <shortName evidence="9">UMP/CMP kinase</shortName>
        <shortName evidence="9">UMP/CMPK</shortName>
    </alternativeName>
</protein>
<evidence type="ECO:0000256" key="2">
    <source>
        <dbReference type="ARBA" id="ARBA00022679"/>
    </source>
</evidence>
<dbReference type="EC" id="2.7.4.14" evidence="9"/>
<evidence type="ECO:0000256" key="7">
    <source>
        <dbReference type="ARBA" id="ARBA00023242"/>
    </source>
</evidence>
<accession>A0AAN8S969</accession>
<dbReference type="GO" id="GO:0016776">
    <property type="term" value="F:phosphotransferase activity, phosphate group as acceptor"/>
    <property type="evidence" value="ECO:0007669"/>
    <property type="project" value="InterPro"/>
</dbReference>
<comment type="subunit">
    <text evidence="9">Monomer.</text>
</comment>
<dbReference type="GO" id="GO:0005524">
    <property type="term" value="F:ATP binding"/>
    <property type="evidence" value="ECO:0007669"/>
    <property type="project" value="UniProtKB-KW"/>
</dbReference>
<evidence type="ECO:0000313" key="12">
    <source>
        <dbReference type="Proteomes" id="UP001359485"/>
    </source>
</evidence>
<dbReference type="GO" id="GO:0019205">
    <property type="term" value="F:nucleobase-containing compound kinase activity"/>
    <property type="evidence" value="ECO:0007669"/>
    <property type="project" value="InterPro"/>
</dbReference>
<feature type="binding site" evidence="9">
    <location>
        <position position="151"/>
    </location>
    <ligand>
        <name>a ribonucleoside 5'-phosphate</name>
        <dbReference type="ChEBI" id="CHEBI:58043"/>
    </ligand>
</feature>
<dbReference type="GO" id="GO:0005634">
    <property type="term" value="C:nucleus"/>
    <property type="evidence" value="ECO:0007669"/>
    <property type="project" value="UniProtKB-SubCell"/>
</dbReference>
<evidence type="ECO:0000256" key="6">
    <source>
        <dbReference type="ARBA" id="ARBA00022975"/>
    </source>
</evidence>
<evidence type="ECO:0000256" key="8">
    <source>
        <dbReference type="ARBA" id="ARBA00048116"/>
    </source>
</evidence>
<comment type="similarity">
    <text evidence="9">Belongs to the adenylate kinase family. UMP-CMP kinase subfamily.</text>
</comment>
<feature type="binding site" evidence="9">
    <location>
        <begin position="17"/>
        <end position="22"/>
    </location>
    <ligand>
        <name>ATP</name>
        <dbReference type="ChEBI" id="CHEBI:30616"/>
    </ligand>
</feature>
<dbReference type="NCBIfam" id="TIGR01359">
    <property type="entry name" value="UMP_CMP_kin_fam"/>
    <property type="match status" value="1"/>
</dbReference>
<dbReference type="AlphaFoldDB" id="A0AAN8S969"/>
<dbReference type="PRINTS" id="PR00094">
    <property type="entry name" value="ADENYLTKNASE"/>
</dbReference>
<dbReference type="InterPro" id="IPR006266">
    <property type="entry name" value="UMP_CMP_kinase"/>
</dbReference>
<dbReference type="PANTHER" id="PTHR23359">
    <property type="entry name" value="NUCLEOTIDE KINASE"/>
    <property type="match status" value="1"/>
</dbReference>